<evidence type="ECO:0000313" key="1">
    <source>
        <dbReference type="EMBL" id="EPR14437.1"/>
    </source>
</evidence>
<comment type="caution">
    <text evidence="1">The sequence shown here is derived from an EMBL/GenBank/DDBJ whole genome shotgun (WGS) entry which is preliminary data.</text>
</comment>
<protein>
    <submittedName>
        <fullName evidence="1">Uncharacterized protein</fullName>
    </submittedName>
</protein>
<accession>U4R6Q8</accession>
<name>U4R6Q8_9FIRM</name>
<proteinExistence type="predicted"/>
<reference evidence="1 2" key="1">
    <citation type="journal article" date="2013" name="Genome Announc.">
        <title>Draft Genome Sequence of the Cellulolytic Bacterium Clostridium papyrosolvens C7 (ATCC 700395).</title>
        <authorList>
            <person name="Zepeda V."/>
            <person name="Dassa B."/>
            <person name="Borovok I."/>
            <person name="Lamed R."/>
            <person name="Bayer E.A."/>
            <person name="Cate J.H."/>
        </authorList>
    </citation>
    <scope>NUCLEOTIDE SEQUENCE [LARGE SCALE GENOMIC DNA]</scope>
    <source>
        <strain evidence="1 2">C7</strain>
    </source>
</reference>
<gene>
    <name evidence="1" type="ORF">L323_00725</name>
</gene>
<dbReference type="AlphaFoldDB" id="U4R6Q8"/>
<dbReference type="EMBL" id="ATAY01000006">
    <property type="protein sequence ID" value="EPR14437.1"/>
    <property type="molecule type" value="Genomic_DNA"/>
</dbReference>
<dbReference type="PATRIC" id="fig|1330534.3.peg.151"/>
<evidence type="ECO:0000313" key="2">
    <source>
        <dbReference type="Proteomes" id="UP000016860"/>
    </source>
</evidence>
<sequence length="72" mass="8433">MIPYLKSSIKNKKSLKFFSFSYKVFLKKYDILIKQEGYTLYTGRISGGQACIPFGKGIPEIYIIMEDLYYEN</sequence>
<organism evidence="1 2">
    <name type="scientific">Ruminiclostridium papyrosolvens C7</name>
    <dbReference type="NCBI Taxonomy" id="1330534"/>
    <lineage>
        <taxon>Bacteria</taxon>
        <taxon>Bacillati</taxon>
        <taxon>Bacillota</taxon>
        <taxon>Clostridia</taxon>
        <taxon>Eubacteriales</taxon>
        <taxon>Oscillospiraceae</taxon>
        <taxon>Ruminiclostridium</taxon>
    </lineage>
</organism>
<dbReference type="STRING" id="1330534.L323_00725"/>
<dbReference type="Proteomes" id="UP000016860">
    <property type="component" value="Unassembled WGS sequence"/>
</dbReference>